<dbReference type="Proteomes" id="UP001065682">
    <property type="component" value="Unassembled WGS sequence"/>
</dbReference>
<protein>
    <submittedName>
        <fullName evidence="2">PEGA domain-containing protein</fullName>
    </submittedName>
</protein>
<evidence type="ECO:0000313" key="3">
    <source>
        <dbReference type="Proteomes" id="UP001065682"/>
    </source>
</evidence>
<comment type="caution">
    <text evidence="2">The sequence shown here is derived from an EMBL/GenBank/DDBJ whole genome shotgun (WGS) entry which is preliminary data.</text>
</comment>
<accession>A0A9E4ZKH9</accession>
<dbReference type="InterPro" id="IPR036179">
    <property type="entry name" value="Ig-like_dom_sf"/>
</dbReference>
<feature type="domain" description="PEGA" evidence="1">
    <location>
        <begin position="47"/>
        <end position="119"/>
    </location>
</feature>
<organism evidence="2 3">
    <name type="scientific">Methanoculleus formosensis</name>
    <dbReference type="NCBI Taxonomy" id="2590886"/>
    <lineage>
        <taxon>Archaea</taxon>
        <taxon>Methanobacteriati</taxon>
        <taxon>Methanobacteriota</taxon>
        <taxon>Stenosarchaea group</taxon>
        <taxon>Methanomicrobia</taxon>
        <taxon>Methanomicrobiales</taxon>
        <taxon>Methanomicrobiaceae</taxon>
        <taxon>Methanoculleus</taxon>
    </lineage>
</organism>
<dbReference type="SUPFAM" id="SSF48726">
    <property type="entry name" value="Immunoglobulin"/>
    <property type="match status" value="1"/>
</dbReference>
<dbReference type="AlphaFoldDB" id="A0A9E4ZKH9"/>
<evidence type="ECO:0000313" key="2">
    <source>
        <dbReference type="EMBL" id="MCT8335956.1"/>
    </source>
</evidence>
<reference evidence="2" key="1">
    <citation type="submission" date="2019-06" db="EMBL/GenBank/DDBJ databases">
        <title>Methanoculleus strain from Tamsui River, Taipei, Taiwan.</title>
        <authorList>
            <person name="You Y.-T."/>
            <person name="Chen S.-C."/>
            <person name="Lai S.-J."/>
            <person name="Lee Y.-C."/>
            <person name="Lai M.-C."/>
        </authorList>
    </citation>
    <scope>NUCLEOTIDE SEQUENCE</scope>
    <source>
        <strain evidence="2">Afa-1</strain>
    </source>
</reference>
<evidence type="ECO:0000259" key="1">
    <source>
        <dbReference type="Pfam" id="PF08308"/>
    </source>
</evidence>
<name>A0A9E4ZKH9_9EURY</name>
<keyword evidence="3" id="KW-1185">Reference proteome</keyword>
<dbReference type="InterPro" id="IPR013229">
    <property type="entry name" value="PEGA"/>
</dbReference>
<gene>
    <name evidence="2" type="ORF">FKB36_00195</name>
</gene>
<proteinExistence type="predicted"/>
<dbReference type="EMBL" id="VHLL01000001">
    <property type="protein sequence ID" value="MCT8335956.1"/>
    <property type="molecule type" value="Genomic_DNA"/>
</dbReference>
<dbReference type="Pfam" id="PF08308">
    <property type="entry name" value="PEGA"/>
    <property type="match status" value="1"/>
</dbReference>
<sequence>MATAGNTLPFPDSAPGLAAVDGAVTITTAGTSVPVFAAGVGGDQGWYRIQCNVDGASVYFDGQYQGATSGGSLYVPVYTTGTPYSTIRVEKSGYHTYTASLPSGPAAGETREVYVTLQPVAPGDTVTTVSVSGVPDNASFSLTIRNVFATTPGEAFEFTIRDLSLPFSLNSGEVNAYTRGTDWTELVAALPDGGSVIMRLNSDDNGEVRIAQPRDIPSGTFVPITFQGKAAVSSLVADFTILGTKQGPDDGQISFTIEGIEQGIMTGSVYVDGSEILSWGGSSGGGAPEPTPTPMWTPTPSQTPAVPRDLGITSNKDTVVRGNSFTVTITGESGQDYFLTLQNPGAQPPTFRANQVGVTPTADPTNVTIRTTAAGTRSVELTSTTATREASYTLRVTDSRDANRYDEVRVRVETGSVTITTSGTGVYYLGEELVISGTNTDSNNVYLFLTGPNLPANGVRLDGSMSPVENNNATSFTSTPVEADDTWSYKWDTGSITRSLDAGGYTIYAISEPRSKESLSDVKYGTTTIQLRPPSLTARPSSTTLIPGGEYWISGTATGNPPNVNVWIFGKNYYGAPGELHVITANVESDGTFECVLTGAETSTLQKGQYYVIVQHPGSMGFGVAQGDAQLGQNTNSIYRSYYNGVTNVFVATLTNLQAPEAANALISALESPYVDDIYIKFSFTVGDASWIRIDGLGDQTYGETFMVAGTTSFPAGKALAYWITEGGTVALSDVVVVTDNGDWNFEVDTTVIGPGAFTLHITAPEDHASAIALFDVYDDIVHPVPPGGGSYRVERLDVTPSLDSLTPGDGAVLDGVIRLDDTLGSLYSPLASRTLEFSTDLQDPVWSYNLRVDGNVLYAEPMIVNARSFALSGWDLDYQGDVRILLSLSGTTPSADSENPVLLRILEREGDGRVVPNSEHRLSIPLSDDPAPLSVDNLTLSPGWNFVSIPRPLAAGNDTAAIFSDVKADGHSAFRYDTAHGTWMNLTKTDRLAPLEGYWIYSAGPATVPLNFSTDPLISPAERALAAGWNAVGITGSTPATARDAFHSVKGQWSNLIGYNAGAQAFEIGIVNDGTGANADTRSVYPGRGYWLSMTGPGTLYAIGA</sequence>